<protein>
    <recommendedName>
        <fullName evidence="3">SRPBCC domain-containing protein</fullName>
    </recommendedName>
</protein>
<gene>
    <name evidence="2" type="ORF">P8935_18700</name>
</gene>
<feature type="signal peptide" evidence="1">
    <location>
        <begin position="1"/>
        <end position="27"/>
    </location>
</feature>
<dbReference type="EMBL" id="CP121196">
    <property type="protein sequence ID" value="XBH16592.1"/>
    <property type="molecule type" value="Genomic_DNA"/>
</dbReference>
<keyword evidence="1" id="KW-0732">Signal</keyword>
<sequence length="186" mass="20114">MKSPLTTPVAACIAAATALGISPLGQCAVSQSGAPAQQLLRTQTAFDIVVSLPYAEAAPLFGPEGERPWAGKHWDPQFLHPQPAHDEQGAVFTIRHGSVAAVWVNTLFDLEAHHFQYAYFIPDIMVTTIDVRFTPTGTRSTGVHVVYTRTALTPEGNDHVTAFTATDKTAAQDWQKAIDAYLASRK</sequence>
<reference evidence="2" key="1">
    <citation type="submission" date="2023-03" db="EMBL/GenBank/DDBJ databases">
        <title>Edaphobacter sp.</title>
        <authorList>
            <person name="Huber K.J."/>
            <person name="Papendorf J."/>
            <person name="Pilke C."/>
            <person name="Bunk B."/>
            <person name="Sproeer C."/>
            <person name="Pester M."/>
        </authorList>
    </citation>
    <scope>NUCLEOTIDE SEQUENCE</scope>
    <source>
        <strain evidence="2">DSM 110680</strain>
    </source>
</reference>
<evidence type="ECO:0000313" key="2">
    <source>
        <dbReference type="EMBL" id="XBH16592.1"/>
    </source>
</evidence>
<dbReference type="RefSeq" id="WP_348261821.1">
    <property type="nucleotide sequence ID" value="NZ_CP121196.1"/>
</dbReference>
<organism evidence="2">
    <name type="scientific">Telmatobacter sp. DSM 110680</name>
    <dbReference type="NCBI Taxonomy" id="3036704"/>
    <lineage>
        <taxon>Bacteria</taxon>
        <taxon>Pseudomonadati</taxon>
        <taxon>Acidobacteriota</taxon>
        <taxon>Terriglobia</taxon>
        <taxon>Terriglobales</taxon>
        <taxon>Acidobacteriaceae</taxon>
        <taxon>Telmatobacter</taxon>
    </lineage>
</organism>
<accession>A0AAU7DHH6</accession>
<evidence type="ECO:0000256" key="1">
    <source>
        <dbReference type="SAM" id="SignalP"/>
    </source>
</evidence>
<evidence type="ECO:0008006" key="3">
    <source>
        <dbReference type="Google" id="ProtNLM"/>
    </source>
</evidence>
<feature type="chain" id="PRO_5043414243" description="SRPBCC domain-containing protein" evidence="1">
    <location>
        <begin position="28"/>
        <end position="186"/>
    </location>
</feature>
<dbReference type="AlphaFoldDB" id="A0AAU7DHH6"/>
<name>A0AAU7DHH6_9BACT</name>
<proteinExistence type="predicted"/>